<organism evidence="4 5">
    <name type="scientific">Paenibacillus yanchengensis</name>
    <dbReference type="NCBI Taxonomy" id="2035833"/>
    <lineage>
        <taxon>Bacteria</taxon>
        <taxon>Bacillati</taxon>
        <taxon>Bacillota</taxon>
        <taxon>Bacilli</taxon>
        <taxon>Bacillales</taxon>
        <taxon>Paenibacillaceae</taxon>
        <taxon>Paenibacillus</taxon>
    </lineage>
</organism>
<evidence type="ECO:0000313" key="5">
    <source>
        <dbReference type="Proteomes" id="UP001597362"/>
    </source>
</evidence>
<evidence type="ECO:0000313" key="4">
    <source>
        <dbReference type="EMBL" id="MFD2115916.1"/>
    </source>
</evidence>
<dbReference type="Gene3D" id="1.10.10.10">
    <property type="entry name" value="Winged helix-like DNA-binding domain superfamily/Winged helix DNA-binding domain"/>
    <property type="match status" value="1"/>
</dbReference>
<reference evidence="5" key="1">
    <citation type="journal article" date="2019" name="Int. J. Syst. Evol. Microbiol.">
        <title>The Global Catalogue of Microorganisms (GCM) 10K type strain sequencing project: providing services to taxonomists for standard genome sequencing and annotation.</title>
        <authorList>
            <consortium name="The Broad Institute Genomics Platform"/>
            <consortium name="The Broad Institute Genome Sequencing Center for Infectious Disease"/>
            <person name="Wu L."/>
            <person name="Ma J."/>
        </authorList>
    </citation>
    <scope>NUCLEOTIDE SEQUENCE [LARGE SCALE GENOMIC DNA]</scope>
    <source>
        <strain evidence="5">GH52</strain>
    </source>
</reference>
<feature type="domain" description="DnaB/C C-terminal" evidence="2">
    <location>
        <begin position="145"/>
        <end position="218"/>
    </location>
</feature>
<dbReference type="PANTHER" id="PTHR37293">
    <property type="entry name" value="PHAGE REPLICATION PROTEIN-RELATED"/>
    <property type="match status" value="1"/>
</dbReference>
<dbReference type="InterPro" id="IPR036388">
    <property type="entry name" value="WH-like_DNA-bd_sf"/>
</dbReference>
<protein>
    <submittedName>
        <fullName evidence="4">DnaD domain-containing protein</fullName>
    </submittedName>
</protein>
<sequence>MKDEIWKAYSHGMAVAMQEGGIYLPSLLLRSYSQLGLDNFEMMLMLHLISFAQTEQIEFPTPKQLADRMGTTAEQVEQSLGRLLKEQYITIEDYIDEESGRHTERYNWQPFFVLATQFIAEEQRHKKTNQKQPVVEVKPSSTNLFSTFEQEFGRLLSPMECETIINWLDNDQYTEEIILFALKEAVFAGKLSLRYIDRILIEWSRNRITNADEAKAHINRFRKGNG</sequence>
<dbReference type="EMBL" id="JBHUHO010000029">
    <property type="protein sequence ID" value="MFD2115916.1"/>
    <property type="molecule type" value="Genomic_DNA"/>
</dbReference>
<dbReference type="InterPro" id="IPR053162">
    <property type="entry name" value="DnaD"/>
</dbReference>
<evidence type="ECO:0000259" key="2">
    <source>
        <dbReference type="Pfam" id="PF07261"/>
    </source>
</evidence>
<dbReference type="PANTHER" id="PTHR37293:SF6">
    <property type="entry name" value="DNA REPLICATION PROTEIN DNAD"/>
    <property type="match status" value="1"/>
</dbReference>
<feature type="domain" description="DnaD N-terminal" evidence="3">
    <location>
        <begin position="25"/>
        <end position="124"/>
    </location>
</feature>
<name>A0ABW4YJU3_9BACL</name>
<dbReference type="SUPFAM" id="SSF158499">
    <property type="entry name" value="DnaD domain-like"/>
    <property type="match status" value="1"/>
</dbReference>
<dbReference type="InterPro" id="IPR034829">
    <property type="entry name" value="DnaD-like_sf"/>
</dbReference>
<dbReference type="Proteomes" id="UP001597362">
    <property type="component" value="Unassembled WGS sequence"/>
</dbReference>
<dbReference type="Pfam" id="PF07261">
    <property type="entry name" value="DnaB_2"/>
    <property type="match status" value="1"/>
</dbReference>
<comment type="similarity">
    <text evidence="1">Belongs to the DnaB/DnaD family.</text>
</comment>
<dbReference type="NCBIfam" id="TIGR01446">
    <property type="entry name" value="DnaD_dom"/>
    <property type="match status" value="1"/>
</dbReference>
<evidence type="ECO:0000256" key="1">
    <source>
        <dbReference type="ARBA" id="ARBA00093462"/>
    </source>
</evidence>
<evidence type="ECO:0000259" key="3">
    <source>
        <dbReference type="Pfam" id="PF21984"/>
    </source>
</evidence>
<accession>A0ABW4YJU3</accession>
<dbReference type="RefSeq" id="WP_377771573.1">
    <property type="nucleotide sequence ID" value="NZ_JBHUHO010000029.1"/>
</dbReference>
<dbReference type="Gene3D" id="1.10.10.630">
    <property type="entry name" value="DnaD domain-like"/>
    <property type="match status" value="1"/>
</dbReference>
<comment type="caution">
    <text evidence="4">The sequence shown here is derived from an EMBL/GenBank/DDBJ whole genome shotgun (WGS) entry which is preliminary data.</text>
</comment>
<dbReference type="InterPro" id="IPR053843">
    <property type="entry name" value="DnaD_N"/>
</dbReference>
<keyword evidence="5" id="KW-1185">Reference proteome</keyword>
<dbReference type="InterPro" id="IPR006343">
    <property type="entry name" value="DnaB/C_C"/>
</dbReference>
<proteinExistence type="inferred from homology"/>
<dbReference type="Pfam" id="PF21984">
    <property type="entry name" value="DnaD_N"/>
    <property type="match status" value="1"/>
</dbReference>
<gene>
    <name evidence="4" type="ORF">ACFSJH_09295</name>
</gene>